<feature type="transmembrane region" description="Helical" evidence="8">
    <location>
        <begin position="280"/>
        <end position="298"/>
    </location>
</feature>
<feature type="transmembrane region" description="Helical" evidence="8">
    <location>
        <begin position="248"/>
        <end position="268"/>
    </location>
</feature>
<feature type="transmembrane region" description="Helical" evidence="8">
    <location>
        <begin position="5"/>
        <end position="26"/>
    </location>
</feature>
<keyword evidence="5 8" id="KW-0812">Transmembrane</keyword>
<evidence type="ECO:0000256" key="4">
    <source>
        <dbReference type="ARBA" id="ARBA00022448"/>
    </source>
</evidence>
<evidence type="ECO:0000256" key="8">
    <source>
        <dbReference type="SAM" id="Phobius"/>
    </source>
</evidence>
<comment type="subcellular location">
    <subcellularLocation>
        <location evidence="2">Membrane</location>
        <topology evidence="2">Multi-pass membrane protein</topology>
    </subcellularLocation>
</comment>
<dbReference type="GO" id="GO:0016020">
    <property type="term" value="C:membrane"/>
    <property type="evidence" value="ECO:0007669"/>
    <property type="project" value="UniProtKB-SubCell"/>
</dbReference>
<comment type="caution">
    <text evidence="10">The sequence shown here is derived from an EMBL/GenBank/DDBJ whole genome shotgun (WGS) entry which is preliminary data.</text>
</comment>
<feature type="transmembrane region" description="Helical" evidence="8">
    <location>
        <begin position="46"/>
        <end position="66"/>
    </location>
</feature>
<accession>A0A9D7SCI5</accession>
<keyword evidence="7 8" id="KW-0472">Membrane</keyword>
<name>A0A9D7SCI5_9BACT</name>
<dbReference type="EMBL" id="JADKFW010000016">
    <property type="protein sequence ID" value="MBK9719137.1"/>
    <property type="molecule type" value="Genomic_DNA"/>
</dbReference>
<keyword evidence="6 8" id="KW-1133">Transmembrane helix</keyword>
<proteinExistence type="inferred from homology"/>
<dbReference type="InterPro" id="IPR036259">
    <property type="entry name" value="MFS_trans_sf"/>
</dbReference>
<comment type="similarity">
    <text evidence="3">Belongs to the major facilitator superfamily. TCR/Tet family.</text>
</comment>
<dbReference type="InterPro" id="IPR011701">
    <property type="entry name" value="MFS"/>
</dbReference>
<dbReference type="PRINTS" id="PR01035">
    <property type="entry name" value="TCRTETA"/>
</dbReference>
<reference evidence="10 11" key="1">
    <citation type="submission" date="2020-10" db="EMBL/GenBank/DDBJ databases">
        <title>Connecting structure to function with the recovery of over 1000 high-quality activated sludge metagenome-assembled genomes encoding full-length rRNA genes using long-read sequencing.</title>
        <authorList>
            <person name="Singleton C.M."/>
            <person name="Petriglieri F."/>
            <person name="Kristensen J.M."/>
            <person name="Kirkegaard R.H."/>
            <person name="Michaelsen T.Y."/>
            <person name="Andersen M.H."/>
            <person name="Karst S.M."/>
            <person name="Dueholm M.S."/>
            <person name="Nielsen P.H."/>
            <person name="Albertsen M."/>
        </authorList>
    </citation>
    <scope>NUCLEOTIDE SEQUENCE [LARGE SCALE GENOMIC DNA]</scope>
    <source>
        <strain evidence="10">Ribe_18-Q3-R11-54_BAT3C.373</strain>
    </source>
</reference>
<dbReference type="PROSITE" id="PS50850">
    <property type="entry name" value="MFS"/>
    <property type="match status" value="1"/>
</dbReference>
<dbReference type="SUPFAM" id="SSF103473">
    <property type="entry name" value="MFS general substrate transporter"/>
    <property type="match status" value="1"/>
</dbReference>
<evidence type="ECO:0000256" key="2">
    <source>
        <dbReference type="ARBA" id="ARBA00004141"/>
    </source>
</evidence>
<dbReference type="InterPro" id="IPR020846">
    <property type="entry name" value="MFS_dom"/>
</dbReference>
<evidence type="ECO:0000259" key="9">
    <source>
        <dbReference type="PROSITE" id="PS50850"/>
    </source>
</evidence>
<evidence type="ECO:0000256" key="6">
    <source>
        <dbReference type="ARBA" id="ARBA00022989"/>
    </source>
</evidence>
<dbReference type="PROSITE" id="PS00216">
    <property type="entry name" value="SUGAR_TRANSPORT_1"/>
    <property type="match status" value="1"/>
</dbReference>
<feature type="transmembrane region" description="Helical" evidence="8">
    <location>
        <begin position="161"/>
        <end position="181"/>
    </location>
</feature>
<feature type="transmembrane region" description="Helical" evidence="8">
    <location>
        <begin position="99"/>
        <end position="121"/>
    </location>
</feature>
<feature type="transmembrane region" description="Helical" evidence="8">
    <location>
        <begin position="206"/>
        <end position="228"/>
    </location>
</feature>
<sequence length="400" mass="43654">MQKSFVFIFITVLIDVIGLGIIIPILPDLIMNLTNTDLATASKYSGWMAACYAVMLFVCAPIMGALSDQYGRRPILLISLFFFGLDYVLQGFAPSLSWLFVGRIIAGITGASFSTASAFISDLSTPDKKAQNFGIIGAAFGLGFIIGPMLGGILGNYGLRVPFFGSAILAGVNLIFGYFILPESLKKENRRVFDWRRANPIGTLRVLTKYSVLKSFLLILVLVYIAHYSLQSTWSFYTMYKFKWDHKMVGYSLAFVGLMMAIVQGGLTRIIIPRLGQNKSIYLGLILASTGYLAYAFAPNGWSMYVIMIPFSISGISGPSIQGLIANQVPANGQGELQGGMTALMCLTSIIGPLIMTKLFNSCTEVNAFVFFPGAPFFMAFLLTGIALFLTVRLLSKPID</sequence>
<keyword evidence="4" id="KW-0813">Transport</keyword>
<feature type="transmembrane region" description="Helical" evidence="8">
    <location>
        <begin position="75"/>
        <end position="93"/>
    </location>
</feature>
<evidence type="ECO:0000256" key="1">
    <source>
        <dbReference type="ARBA" id="ARBA00003279"/>
    </source>
</evidence>
<dbReference type="Gene3D" id="1.20.1250.20">
    <property type="entry name" value="MFS general substrate transporter like domains"/>
    <property type="match status" value="1"/>
</dbReference>
<dbReference type="PANTHER" id="PTHR23504">
    <property type="entry name" value="MAJOR FACILITATOR SUPERFAMILY DOMAIN-CONTAINING PROTEIN 10"/>
    <property type="match status" value="1"/>
</dbReference>
<dbReference type="PANTHER" id="PTHR23504:SF15">
    <property type="entry name" value="MAJOR FACILITATOR SUPERFAMILY (MFS) PROFILE DOMAIN-CONTAINING PROTEIN"/>
    <property type="match status" value="1"/>
</dbReference>
<dbReference type="Proteomes" id="UP000808349">
    <property type="component" value="Unassembled WGS sequence"/>
</dbReference>
<dbReference type="CDD" id="cd17388">
    <property type="entry name" value="MFS_TetA"/>
    <property type="match status" value="1"/>
</dbReference>
<dbReference type="InterPro" id="IPR001958">
    <property type="entry name" value="Tet-R_TetA/multi-R_MdtG-like"/>
</dbReference>
<feature type="transmembrane region" description="Helical" evidence="8">
    <location>
        <begin position="133"/>
        <end position="155"/>
    </location>
</feature>
<comment type="function">
    <text evidence="1">Resistance to tetracycline by an active tetracycline efflux. This is an energy-dependent process that decreases the accumulation of the antibiotic in whole cells. This protein functions as a metal-tetracycline/H(+) antiporter.</text>
</comment>
<evidence type="ECO:0000256" key="7">
    <source>
        <dbReference type="ARBA" id="ARBA00023136"/>
    </source>
</evidence>
<evidence type="ECO:0000256" key="5">
    <source>
        <dbReference type="ARBA" id="ARBA00022692"/>
    </source>
</evidence>
<evidence type="ECO:0000256" key="3">
    <source>
        <dbReference type="ARBA" id="ARBA00007520"/>
    </source>
</evidence>
<dbReference type="GO" id="GO:0022857">
    <property type="term" value="F:transmembrane transporter activity"/>
    <property type="evidence" value="ECO:0007669"/>
    <property type="project" value="InterPro"/>
</dbReference>
<dbReference type="AlphaFoldDB" id="A0A9D7SCI5"/>
<evidence type="ECO:0000313" key="11">
    <source>
        <dbReference type="Proteomes" id="UP000808349"/>
    </source>
</evidence>
<dbReference type="InterPro" id="IPR005829">
    <property type="entry name" value="Sugar_transporter_CS"/>
</dbReference>
<gene>
    <name evidence="10" type="ORF">IPO85_16785</name>
</gene>
<feature type="transmembrane region" description="Helical" evidence="8">
    <location>
        <begin position="337"/>
        <end position="356"/>
    </location>
</feature>
<organism evidence="10 11">
    <name type="scientific">Candidatus Defluviibacterium haderslevense</name>
    <dbReference type="NCBI Taxonomy" id="2981993"/>
    <lineage>
        <taxon>Bacteria</taxon>
        <taxon>Pseudomonadati</taxon>
        <taxon>Bacteroidota</taxon>
        <taxon>Saprospiria</taxon>
        <taxon>Saprospirales</taxon>
        <taxon>Saprospiraceae</taxon>
        <taxon>Candidatus Defluviibacterium</taxon>
    </lineage>
</organism>
<protein>
    <submittedName>
        <fullName evidence="10">TCR/Tet family MFS transporter</fullName>
    </submittedName>
</protein>
<feature type="domain" description="Major facilitator superfamily (MFS) profile" evidence="9">
    <location>
        <begin position="4"/>
        <end position="399"/>
    </location>
</feature>
<dbReference type="Pfam" id="PF07690">
    <property type="entry name" value="MFS_1"/>
    <property type="match status" value="1"/>
</dbReference>
<feature type="transmembrane region" description="Helical" evidence="8">
    <location>
        <begin position="368"/>
        <end position="392"/>
    </location>
</feature>
<evidence type="ECO:0000313" key="10">
    <source>
        <dbReference type="EMBL" id="MBK9719137.1"/>
    </source>
</evidence>